<evidence type="ECO:0000256" key="2">
    <source>
        <dbReference type="ARBA" id="ARBA00022723"/>
    </source>
</evidence>
<comment type="similarity">
    <text evidence="1 6">Belongs to the cytochrome P450 family.</text>
</comment>
<keyword evidence="6" id="KW-0503">Monooxygenase</keyword>
<evidence type="ECO:0008006" key="10">
    <source>
        <dbReference type="Google" id="ProtNLM"/>
    </source>
</evidence>
<sequence>MQMWGYGSRTEEEAEIHSPFSRTSIMIEGLIQTGSQSLLSVFAPAIAFSAISAVLWAIIRLVRNDPKKAQYKTIPGPKGLIPWVGPIFQLPSTNVYKKFADWHDEYGPIYQLTLFGTKHIRINSEKMAQDLLAKRGAYYSNRAPTPNIPGAKTDAEYLPLLDNNEALTRHRKFAHECFAKTYNYDMYGFTHLEIKRMMYQLKRDNRNYPRLAEEFTHRVSARLAWEDASLSTALNKSSSGLLSAISPAGQLPNKLPIIMLLPNVLNPWYWREKKRHDAQREFWVGAMKAVKSKMEAGIDGYSWSRTFLQEQKRLKFPSGVQDDKEGAFAVGMLAITASLPMSSPIQTFFLAMCHYPQWQKKLQEEIDEVCGPNRLPTWADAPKLPILRAVGKELIRWRPPVPTGVPHEAERDDVYDGYLIEKGTLVHATEWARRSDEALYPNPEEFNPDRYLNPKYPTYKEPLTKYPNVINHHVFGYGRRNCMGMEIVDYQLVTIMGSLAWAFDVSKKKNKIGVDIPVHVSDWTDLLITRPAPFVFDIKPRDEHKAKLIDTMFEEAVMESADLAL</sequence>
<feature type="transmembrane region" description="Helical" evidence="7">
    <location>
        <begin position="41"/>
        <end position="62"/>
    </location>
</feature>
<evidence type="ECO:0000256" key="4">
    <source>
        <dbReference type="ARBA" id="ARBA00023004"/>
    </source>
</evidence>
<dbReference type="STRING" id="701091.M2TN05"/>
<dbReference type="InterPro" id="IPR050364">
    <property type="entry name" value="Cytochrome_P450_fung"/>
</dbReference>
<dbReference type="EMBL" id="KB445581">
    <property type="protein sequence ID" value="EMD87909.1"/>
    <property type="molecule type" value="Genomic_DNA"/>
</dbReference>
<keyword evidence="4 5" id="KW-0408">Iron</keyword>
<evidence type="ECO:0000256" key="6">
    <source>
        <dbReference type="RuleBase" id="RU000461"/>
    </source>
</evidence>
<evidence type="ECO:0000256" key="7">
    <source>
        <dbReference type="SAM" id="Phobius"/>
    </source>
</evidence>
<evidence type="ECO:0000256" key="1">
    <source>
        <dbReference type="ARBA" id="ARBA00010617"/>
    </source>
</evidence>
<dbReference type="InterPro" id="IPR002401">
    <property type="entry name" value="Cyt_P450_E_grp-I"/>
</dbReference>
<dbReference type="GO" id="GO:0016705">
    <property type="term" value="F:oxidoreductase activity, acting on paired donors, with incorporation or reduction of molecular oxygen"/>
    <property type="evidence" value="ECO:0007669"/>
    <property type="project" value="InterPro"/>
</dbReference>
<dbReference type="PRINTS" id="PR00463">
    <property type="entry name" value="EP450I"/>
</dbReference>
<evidence type="ECO:0000256" key="3">
    <source>
        <dbReference type="ARBA" id="ARBA00023002"/>
    </source>
</evidence>
<proteinExistence type="inferred from homology"/>
<reference evidence="8 9" key="1">
    <citation type="journal article" date="2012" name="PLoS Pathog.">
        <title>Diverse lifestyles and strategies of plant pathogenesis encoded in the genomes of eighteen Dothideomycetes fungi.</title>
        <authorList>
            <person name="Ohm R.A."/>
            <person name="Feau N."/>
            <person name="Henrissat B."/>
            <person name="Schoch C.L."/>
            <person name="Horwitz B.A."/>
            <person name="Barry K.W."/>
            <person name="Condon B.J."/>
            <person name="Copeland A.C."/>
            <person name="Dhillon B."/>
            <person name="Glaser F."/>
            <person name="Hesse C.N."/>
            <person name="Kosti I."/>
            <person name="LaButti K."/>
            <person name="Lindquist E.A."/>
            <person name="Lucas S."/>
            <person name="Salamov A.A."/>
            <person name="Bradshaw R.E."/>
            <person name="Ciuffetti L."/>
            <person name="Hamelin R.C."/>
            <person name="Kema G.H.J."/>
            <person name="Lawrence C."/>
            <person name="Scott J.A."/>
            <person name="Spatafora J.W."/>
            <person name="Turgeon B.G."/>
            <person name="de Wit P.J.G.M."/>
            <person name="Zhong S."/>
            <person name="Goodwin S.B."/>
            <person name="Grigoriev I.V."/>
        </authorList>
    </citation>
    <scope>NUCLEOTIDE SEQUENCE [LARGE SCALE GENOMIC DNA]</scope>
    <source>
        <strain evidence="9">C5 / ATCC 48332 / race O</strain>
    </source>
</reference>
<dbReference type="AlphaFoldDB" id="M2TN05"/>
<dbReference type="GO" id="GO:0020037">
    <property type="term" value="F:heme binding"/>
    <property type="evidence" value="ECO:0007669"/>
    <property type="project" value="InterPro"/>
</dbReference>
<comment type="cofactor">
    <cofactor evidence="5">
        <name>heme</name>
        <dbReference type="ChEBI" id="CHEBI:30413"/>
    </cofactor>
</comment>
<dbReference type="OMA" id="TEWARRS"/>
<dbReference type="GO" id="GO:0005506">
    <property type="term" value="F:iron ion binding"/>
    <property type="evidence" value="ECO:0007669"/>
    <property type="project" value="InterPro"/>
</dbReference>
<dbReference type="InterPro" id="IPR017972">
    <property type="entry name" value="Cyt_P450_CS"/>
</dbReference>
<feature type="binding site" description="axial binding residue" evidence="5">
    <location>
        <position position="482"/>
    </location>
    <ligand>
        <name>heme</name>
        <dbReference type="ChEBI" id="CHEBI:30413"/>
    </ligand>
    <ligandPart>
        <name>Fe</name>
        <dbReference type="ChEBI" id="CHEBI:18248"/>
    </ligandPart>
</feature>
<dbReference type="Gene3D" id="1.10.630.10">
    <property type="entry name" value="Cytochrome P450"/>
    <property type="match status" value="1"/>
</dbReference>
<keyword evidence="9" id="KW-1185">Reference proteome</keyword>
<dbReference type="Proteomes" id="UP000016936">
    <property type="component" value="Unassembled WGS sequence"/>
</dbReference>
<dbReference type="HOGENOM" id="CLU_001570_2_1_1"/>
<keyword evidence="7" id="KW-0812">Transmembrane</keyword>
<dbReference type="GO" id="GO:0004497">
    <property type="term" value="F:monooxygenase activity"/>
    <property type="evidence" value="ECO:0007669"/>
    <property type="project" value="UniProtKB-KW"/>
</dbReference>
<dbReference type="SUPFAM" id="SSF48264">
    <property type="entry name" value="Cytochrome P450"/>
    <property type="match status" value="1"/>
</dbReference>
<keyword evidence="7" id="KW-1133">Transmembrane helix</keyword>
<accession>M2TN05</accession>
<organism evidence="8 9">
    <name type="scientific">Cochliobolus heterostrophus (strain C5 / ATCC 48332 / race O)</name>
    <name type="common">Southern corn leaf blight fungus</name>
    <name type="synonym">Bipolaris maydis</name>
    <dbReference type="NCBI Taxonomy" id="701091"/>
    <lineage>
        <taxon>Eukaryota</taxon>
        <taxon>Fungi</taxon>
        <taxon>Dikarya</taxon>
        <taxon>Ascomycota</taxon>
        <taxon>Pezizomycotina</taxon>
        <taxon>Dothideomycetes</taxon>
        <taxon>Pleosporomycetidae</taxon>
        <taxon>Pleosporales</taxon>
        <taxon>Pleosporineae</taxon>
        <taxon>Pleosporaceae</taxon>
        <taxon>Bipolaris</taxon>
    </lineage>
</organism>
<dbReference type="OrthoDB" id="1470350at2759"/>
<protein>
    <recommendedName>
        <fullName evidence="10">Cytochrome P450</fullName>
    </recommendedName>
</protein>
<dbReference type="Pfam" id="PF00067">
    <property type="entry name" value="p450"/>
    <property type="match status" value="1"/>
</dbReference>
<evidence type="ECO:0000256" key="5">
    <source>
        <dbReference type="PIRSR" id="PIRSR602401-1"/>
    </source>
</evidence>
<evidence type="ECO:0000313" key="9">
    <source>
        <dbReference type="Proteomes" id="UP000016936"/>
    </source>
</evidence>
<dbReference type="PROSITE" id="PS00086">
    <property type="entry name" value="CYTOCHROME_P450"/>
    <property type="match status" value="1"/>
</dbReference>
<reference evidence="9" key="2">
    <citation type="journal article" date="2013" name="PLoS Genet.">
        <title>Comparative genome structure, secondary metabolite, and effector coding capacity across Cochliobolus pathogens.</title>
        <authorList>
            <person name="Condon B.J."/>
            <person name="Leng Y."/>
            <person name="Wu D."/>
            <person name="Bushley K.E."/>
            <person name="Ohm R.A."/>
            <person name="Otillar R."/>
            <person name="Martin J."/>
            <person name="Schackwitz W."/>
            <person name="Grimwood J."/>
            <person name="MohdZainudin N."/>
            <person name="Xue C."/>
            <person name="Wang R."/>
            <person name="Manning V.A."/>
            <person name="Dhillon B."/>
            <person name="Tu Z.J."/>
            <person name="Steffenson B.J."/>
            <person name="Salamov A."/>
            <person name="Sun H."/>
            <person name="Lowry S."/>
            <person name="LaButti K."/>
            <person name="Han J."/>
            <person name="Copeland A."/>
            <person name="Lindquist E."/>
            <person name="Barry K."/>
            <person name="Schmutz J."/>
            <person name="Baker S.E."/>
            <person name="Ciuffetti L.M."/>
            <person name="Grigoriev I.V."/>
            <person name="Zhong S."/>
            <person name="Turgeon B.G."/>
        </authorList>
    </citation>
    <scope>NUCLEOTIDE SEQUENCE [LARGE SCALE GENOMIC DNA]</scope>
    <source>
        <strain evidence="9">C5 / ATCC 48332 / race O</strain>
    </source>
</reference>
<dbReference type="PANTHER" id="PTHR46300">
    <property type="entry name" value="P450, PUTATIVE (EUROFUNG)-RELATED-RELATED"/>
    <property type="match status" value="1"/>
</dbReference>
<keyword evidence="2 5" id="KW-0479">Metal-binding</keyword>
<keyword evidence="7" id="KW-0472">Membrane</keyword>
<dbReference type="InterPro" id="IPR036396">
    <property type="entry name" value="Cyt_P450_sf"/>
</dbReference>
<dbReference type="PANTHER" id="PTHR46300:SF8">
    <property type="entry name" value="CYTOCHROME P450 2E1"/>
    <property type="match status" value="1"/>
</dbReference>
<dbReference type="eggNOG" id="KOG0156">
    <property type="taxonomic scope" value="Eukaryota"/>
</dbReference>
<gene>
    <name evidence="8" type="ORF">COCHEDRAFT_1227189</name>
</gene>
<evidence type="ECO:0000313" key="8">
    <source>
        <dbReference type="EMBL" id="EMD87909.1"/>
    </source>
</evidence>
<keyword evidence="3 6" id="KW-0560">Oxidoreductase</keyword>
<keyword evidence="5 6" id="KW-0349">Heme</keyword>
<dbReference type="InterPro" id="IPR001128">
    <property type="entry name" value="Cyt_P450"/>
</dbReference>
<name>M2TN05_COCH5</name>